<proteinExistence type="predicted"/>
<protein>
    <submittedName>
        <fullName evidence="1">Uncharacterized protein</fullName>
    </submittedName>
</protein>
<organism evidence="1">
    <name type="scientific">uncultured Caudovirales phage</name>
    <dbReference type="NCBI Taxonomy" id="2100421"/>
    <lineage>
        <taxon>Viruses</taxon>
        <taxon>Duplodnaviria</taxon>
        <taxon>Heunggongvirae</taxon>
        <taxon>Uroviricota</taxon>
        <taxon>Caudoviricetes</taxon>
        <taxon>Peduoviridae</taxon>
        <taxon>Maltschvirus</taxon>
        <taxon>Maltschvirus maltsch</taxon>
    </lineage>
</organism>
<sequence>MAVTVYKQPQELTPAYNSQVFTALSNQIAIADFKYIVKVTINGIDYRKEYLQRPDGWLVVDVKEWVQNFIEHYFNPALSLAVPIEIATNKAIEIDVTFEEYYSAAPHAGTTYTYYAFDACLTDEDFRNYNYQDYIFNYTPGKLFLSKTNATITPDNRFVLGQDLYLHFINNTYSANINSISIELLRAGTSIDNVNIATIPTATIIYSIYQMRINSTMFLTATPQVGDVIRISFSSLYASILRYSITIKDICTKYTDNILYYLDRDGNVLYFHFDKISKNNFTKKTNNVTLNADRLNTTTGTYGSNTWDREDHTISTAIESTILLNTDWITETQSQRLNDLWSSPQVWLWDGIKLISVNSPSGAYEEYKSANESLVNYTVTLNKGTVETRQRGI</sequence>
<name>A0A6J5S5R0_9CAUD</name>
<gene>
    <name evidence="1" type="ORF">UFOVP1393_2</name>
</gene>
<dbReference type="EMBL" id="LR797338">
    <property type="protein sequence ID" value="CAB4203835.1"/>
    <property type="molecule type" value="Genomic_DNA"/>
</dbReference>
<reference evidence="1" key="1">
    <citation type="submission" date="2020-05" db="EMBL/GenBank/DDBJ databases">
        <authorList>
            <person name="Chiriac C."/>
            <person name="Salcher M."/>
            <person name="Ghai R."/>
            <person name="Kavagutti S V."/>
        </authorList>
    </citation>
    <scope>NUCLEOTIDE SEQUENCE</scope>
</reference>
<evidence type="ECO:0000313" key="1">
    <source>
        <dbReference type="EMBL" id="CAB4203835.1"/>
    </source>
</evidence>
<accession>A0A6J5S5R0</accession>